<sequence>MKKRTFRKLNLRKTEIASLSPEGLKNVWGGAGTGPVGPPTGGSYTAVPGAPVPSPGSPCVNTYAYPCQITNGNVGPCCPI</sequence>
<evidence type="ECO:0000313" key="3">
    <source>
        <dbReference type="Proteomes" id="UP000190367"/>
    </source>
</evidence>
<proteinExistence type="predicted"/>
<dbReference type="EMBL" id="FUWZ01000001">
    <property type="protein sequence ID" value="SJZ83994.1"/>
    <property type="molecule type" value="Genomic_DNA"/>
</dbReference>
<name>A0A1T4NXH1_9BACT</name>
<protein>
    <submittedName>
        <fullName evidence="2">Uncharacterized protein</fullName>
    </submittedName>
</protein>
<dbReference type="RefSeq" id="WP_143312820.1">
    <property type="nucleotide sequence ID" value="NZ_FUWZ01000001.1"/>
</dbReference>
<gene>
    <name evidence="2" type="ORF">SAMN04488128_1011801</name>
</gene>
<keyword evidence="3" id="KW-1185">Reference proteome</keyword>
<organism evidence="2 3">
    <name type="scientific">Chitinophaga eiseniae</name>
    <dbReference type="NCBI Taxonomy" id="634771"/>
    <lineage>
        <taxon>Bacteria</taxon>
        <taxon>Pseudomonadati</taxon>
        <taxon>Bacteroidota</taxon>
        <taxon>Chitinophagia</taxon>
        <taxon>Chitinophagales</taxon>
        <taxon>Chitinophagaceae</taxon>
        <taxon>Chitinophaga</taxon>
    </lineage>
</organism>
<reference evidence="3" key="1">
    <citation type="submission" date="2017-02" db="EMBL/GenBank/DDBJ databases">
        <authorList>
            <person name="Varghese N."/>
            <person name="Submissions S."/>
        </authorList>
    </citation>
    <scope>NUCLEOTIDE SEQUENCE [LARGE SCALE GENOMIC DNA]</scope>
    <source>
        <strain evidence="3">DSM 22224</strain>
    </source>
</reference>
<evidence type="ECO:0000313" key="2">
    <source>
        <dbReference type="EMBL" id="SJZ83994.1"/>
    </source>
</evidence>
<evidence type="ECO:0000256" key="1">
    <source>
        <dbReference type="SAM" id="MobiDB-lite"/>
    </source>
</evidence>
<accession>A0A1T4NXH1</accession>
<dbReference type="NCBIfam" id="NF038153">
    <property type="entry name" value="lant_leader_L1a"/>
    <property type="match status" value="1"/>
</dbReference>
<feature type="region of interest" description="Disordered" evidence="1">
    <location>
        <begin position="23"/>
        <end position="42"/>
    </location>
</feature>
<dbReference type="Proteomes" id="UP000190367">
    <property type="component" value="Unassembled WGS sequence"/>
</dbReference>
<dbReference type="AlphaFoldDB" id="A0A1T4NXH1"/>
<dbReference type="InterPro" id="IPR058238">
    <property type="entry name" value="Lant_leader_dom"/>
</dbReference>
<dbReference type="STRING" id="634771.SAMN04488128_1011801"/>